<protein>
    <submittedName>
        <fullName evidence="2">Uncharacterized protein</fullName>
    </submittedName>
</protein>
<name>A0AAQ3MN23_VIGMU</name>
<accession>A0AAQ3MN23</accession>
<organism evidence="2 3">
    <name type="scientific">Vigna mungo</name>
    <name type="common">Black gram</name>
    <name type="synonym">Phaseolus mungo</name>
    <dbReference type="NCBI Taxonomy" id="3915"/>
    <lineage>
        <taxon>Eukaryota</taxon>
        <taxon>Viridiplantae</taxon>
        <taxon>Streptophyta</taxon>
        <taxon>Embryophyta</taxon>
        <taxon>Tracheophyta</taxon>
        <taxon>Spermatophyta</taxon>
        <taxon>Magnoliopsida</taxon>
        <taxon>eudicotyledons</taxon>
        <taxon>Gunneridae</taxon>
        <taxon>Pentapetalae</taxon>
        <taxon>rosids</taxon>
        <taxon>fabids</taxon>
        <taxon>Fabales</taxon>
        <taxon>Fabaceae</taxon>
        <taxon>Papilionoideae</taxon>
        <taxon>50 kb inversion clade</taxon>
        <taxon>NPAAA clade</taxon>
        <taxon>indigoferoid/millettioid clade</taxon>
        <taxon>Phaseoleae</taxon>
        <taxon>Vigna</taxon>
    </lineage>
</organism>
<gene>
    <name evidence="2" type="ORF">V8G54_033334</name>
</gene>
<feature type="compositionally biased region" description="Basic and acidic residues" evidence="1">
    <location>
        <begin position="45"/>
        <end position="62"/>
    </location>
</feature>
<keyword evidence="3" id="KW-1185">Reference proteome</keyword>
<feature type="region of interest" description="Disordered" evidence="1">
    <location>
        <begin position="40"/>
        <end position="62"/>
    </location>
</feature>
<evidence type="ECO:0000256" key="1">
    <source>
        <dbReference type="SAM" id="MobiDB-lite"/>
    </source>
</evidence>
<dbReference type="EMBL" id="CP144691">
    <property type="protein sequence ID" value="WVY94246.1"/>
    <property type="molecule type" value="Genomic_DNA"/>
</dbReference>
<evidence type="ECO:0000313" key="2">
    <source>
        <dbReference type="EMBL" id="WVY94246.1"/>
    </source>
</evidence>
<dbReference type="Proteomes" id="UP001374535">
    <property type="component" value="Chromosome 10"/>
</dbReference>
<sequence length="110" mass="13053">MYIQPFSLKYQSLKLENSHPYTFYSCLHYTLLLTRTLDPPITKTGSHEYQEPETQKNSEEQKPNLLFFSFVEPSSFSIEPEEGKQHKTDYNPHTLDYLSRKSFRKKDPNT</sequence>
<evidence type="ECO:0000313" key="3">
    <source>
        <dbReference type="Proteomes" id="UP001374535"/>
    </source>
</evidence>
<proteinExistence type="predicted"/>
<reference evidence="2 3" key="1">
    <citation type="journal article" date="2023" name="Life. Sci Alliance">
        <title>Evolutionary insights into 3D genome organization and epigenetic landscape of Vigna mungo.</title>
        <authorList>
            <person name="Junaid A."/>
            <person name="Singh B."/>
            <person name="Bhatia S."/>
        </authorList>
    </citation>
    <scope>NUCLEOTIDE SEQUENCE [LARGE SCALE GENOMIC DNA]</scope>
    <source>
        <strain evidence="2">Urdbean</strain>
    </source>
</reference>
<dbReference type="AlphaFoldDB" id="A0AAQ3MN23"/>